<dbReference type="GO" id="GO:0016491">
    <property type="term" value="F:oxidoreductase activity"/>
    <property type="evidence" value="ECO:0007669"/>
    <property type="project" value="UniProtKB-KW"/>
</dbReference>
<reference evidence="3 4" key="1">
    <citation type="submission" date="2016-11" db="EMBL/GenBank/DDBJ databases">
        <authorList>
            <person name="Jaros S."/>
            <person name="Januszkiewicz K."/>
            <person name="Wedrychowicz H."/>
        </authorList>
    </citation>
    <scope>NUCLEOTIDE SEQUENCE [LARGE SCALE GENOMIC DNA]</scope>
    <source>
        <strain evidence="3 4">GAS86</strain>
    </source>
</reference>
<dbReference type="PRINTS" id="PR00081">
    <property type="entry name" value="GDHRDH"/>
</dbReference>
<dbReference type="InterPro" id="IPR002347">
    <property type="entry name" value="SDR_fam"/>
</dbReference>
<dbReference type="Pfam" id="PF13561">
    <property type="entry name" value="adh_short_C2"/>
    <property type="match status" value="1"/>
</dbReference>
<dbReference type="CDD" id="cd05233">
    <property type="entry name" value="SDR_c"/>
    <property type="match status" value="1"/>
</dbReference>
<dbReference type="FunFam" id="3.40.50.720:FF:000084">
    <property type="entry name" value="Short-chain dehydrogenase reductase"/>
    <property type="match status" value="1"/>
</dbReference>
<dbReference type="PANTHER" id="PTHR43639">
    <property type="entry name" value="OXIDOREDUCTASE, SHORT-CHAIN DEHYDROGENASE/REDUCTASE FAMILY (AFU_ORTHOLOGUE AFUA_5G02870)"/>
    <property type="match status" value="1"/>
</dbReference>
<dbReference type="SUPFAM" id="SSF51735">
    <property type="entry name" value="NAD(P)-binding Rossmann-fold domains"/>
    <property type="match status" value="1"/>
</dbReference>
<dbReference type="PRINTS" id="PR00080">
    <property type="entry name" value="SDRFAMILY"/>
</dbReference>
<keyword evidence="2" id="KW-0560">Oxidoreductase</keyword>
<comment type="similarity">
    <text evidence="1">Belongs to the short-chain dehydrogenases/reductases (SDR) family.</text>
</comment>
<dbReference type="RefSeq" id="WP_074267430.1">
    <property type="nucleotide sequence ID" value="NZ_FSRM01000002.1"/>
</dbReference>
<evidence type="ECO:0000313" key="3">
    <source>
        <dbReference type="EMBL" id="SIO49363.1"/>
    </source>
</evidence>
<protein>
    <submittedName>
        <fullName evidence="3">NAD(P)-dependent dehydrogenase, short-chain alcohol dehydrogenase family</fullName>
    </submittedName>
</protein>
<sequence>MTLDISASTKTPAPVALVTGSTSGIGAAIARRLSREGYSIVLHSRTSADAGHALARELGSAVYIQADLADDADRVRLIRETVGVWGRLDVLVNNAGISRVIPHADLQAATPDVWHELYEVNVVAPFRLVSEAESALRDAAARGRPGCVVNVSSHAGVRPKGASIPYAATKAALNHVTRLLAVSLAPDIRVNAVAPGLVDTPLTASWTQAQQLWKERAPMRRAASPEDIAQAVALLVASDYLTGEILLSDGGLNLT</sequence>
<proteinExistence type="inferred from homology"/>
<dbReference type="OrthoDB" id="9793499at2"/>
<dbReference type="PROSITE" id="PS00061">
    <property type="entry name" value="ADH_SHORT"/>
    <property type="match status" value="1"/>
</dbReference>
<dbReference type="EMBL" id="FSRM01000002">
    <property type="protein sequence ID" value="SIO49363.1"/>
    <property type="molecule type" value="Genomic_DNA"/>
</dbReference>
<dbReference type="Proteomes" id="UP000184693">
    <property type="component" value="Unassembled WGS sequence"/>
</dbReference>
<organism evidence="3 4">
    <name type="scientific">Paraburkholderia phenazinium</name>
    <dbReference type="NCBI Taxonomy" id="60549"/>
    <lineage>
        <taxon>Bacteria</taxon>
        <taxon>Pseudomonadati</taxon>
        <taxon>Pseudomonadota</taxon>
        <taxon>Betaproteobacteria</taxon>
        <taxon>Burkholderiales</taxon>
        <taxon>Burkholderiaceae</taxon>
        <taxon>Paraburkholderia</taxon>
    </lineage>
</organism>
<accession>A0A1N6JYN6</accession>
<dbReference type="Gene3D" id="3.40.50.720">
    <property type="entry name" value="NAD(P)-binding Rossmann-like Domain"/>
    <property type="match status" value="1"/>
</dbReference>
<dbReference type="InterPro" id="IPR036291">
    <property type="entry name" value="NAD(P)-bd_dom_sf"/>
</dbReference>
<evidence type="ECO:0000256" key="2">
    <source>
        <dbReference type="ARBA" id="ARBA00023002"/>
    </source>
</evidence>
<dbReference type="AlphaFoldDB" id="A0A1N6JYN6"/>
<evidence type="ECO:0000313" key="4">
    <source>
        <dbReference type="Proteomes" id="UP000184693"/>
    </source>
</evidence>
<evidence type="ECO:0000256" key="1">
    <source>
        <dbReference type="ARBA" id="ARBA00006484"/>
    </source>
</evidence>
<name>A0A1N6JYN6_9BURK</name>
<dbReference type="InterPro" id="IPR020904">
    <property type="entry name" value="Sc_DH/Rdtase_CS"/>
</dbReference>
<dbReference type="PANTHER" id="PTHR43639:SF1">
    <property type="entry name" value="SHORT-CHAIN DEHYDROGENASE_REDUCTASE FAMILY PROTEIN"/>
    <property type="match status" value="1"/>
</dbReference>
<gene>
    <name evidence="3" type="ORF">SAMN05444168_5448</name>
</gene>